<proteinExistence type="predicted"/>
<comment type="caution">
    <text evidence="2">The sequence shown here is derived from an EMBL/GenBank/DDBJ whole genome shotgun (WGS) entry which is preliminary data.</text>
</comment>
<evidence type="ECO:0000259" key="1">
    <source>
        <dbReference type="Pfam" id="PF01882"/>
    </source>
</evidence>
<feature type="domain" description="DUF58" evidence="1">
    <location>
        <begin position="44"/>
        <end position="253"/>
    </location>
</feature>
<dbReference type="PANTHER" id="PTHR33608:SF6">
    <property type="entry name" value="BLL2464 PROTEIN"/>
    <property type="match status" value="1"/>
</dbReference>
<keyword evidence="3" id="KW-1185">Reference proteome</keyword>
<dbReference type="Proteomes" id="UP000244168">
    <property type="component" value="Unassembled WGS sequence"/>
</dbReference>
<gene>
    <name evidence="2" type="ORF">C8P68_106111</name>
</gene>
<dbReference type="AlphaFoldDB" id="A0A2T5J6X0"/>
<dbReference type="EMBL" id="QAOQ01000006">
    <property type="protein sequence ID" value="PTQ94897.1"/>
    <property type="molecule type" value="Genomic_DNA"/>
</dbReference>
<dbReference type="SUPFAM" id="SSF53300">
    <property type="entry name" value="vWA-like"/>
    <property type="match status" value="1"/>
</dbReference>
<organism evidence="2 3">
    <name type="scientific">Mucilaginibacter yixingensis</name>
    <dbReference type="NCBI Taxonomy" id="1295612"/>
    <lineage>
        <taxon>Bacteria</taxon>
        <taxon>Pseudomonadati</taxon>
        <taxon>Bacteroidota</taxon>
        <taxon>Sphingobacteriia</taxon>
        <taxon>Sphingobacteriales</taxon>
        <taxon>Sphingobacteriaceae</taxon>
        <taxon>Mucilaginibacter</taxon>
    </lineage>
</organism>
<dbReference type="PANTHER" id="PTHR33608">
    <property type="entry name" value="BLL2464 PROTEIN"/>
    <property type="match status" value="1"/>
</dbReference>
<evidence type="ECO:0000313" key="2">
    <source>
        <dbReference type="EMBL" id="PTQ94897.1"/>
    </source>
</evidence>
<dbReference type="Pfam" id="PF01882">
    <property type="entry name" value="DUF58"/>
    <property type="match status" value="1"/>
</dbReference>
<name>A0A2T5J6X0_9SPHI</name>
<dbReference type="OrthoDB" id="9776116at2"/>
<evidence type="ECO:0000313" key="3">
    <source>
        <dbReference type="Proteomes" id="UP000244168"/>
    </source>
</evidence>
<protein>
    <submittedName>
        <fullName evidence="2">Uncharacterized protein DUF58</fullName>
    </submittedName>
</protein>
<accession>A0A2T5J6X0</accession>
<dbReference type="InterPro" id="IPR002881">
    <property type="entry name" value="DUF58"/>
</dbReference>
<dbReference type="Gene3D" id="3.40.50.410">
    <property type="entry name" value="von Willebrand factor, type A domain"/>
    <property type="match status" value="1"/>
</dbReference>
<sequence>MAKDTKDLLSKVRKIEIKTRGLSSHLFQGEYHSAFKGRGMAFSEVREYQVGDEIRTIDWNVTARFNHPYVKVFDEERELTFMLLMDVSGSELFGTQHQLKQELATELCAVLAFSAIQNNDKVGVIFFSDKIEKFIPPKKGRSHILMIIRELIDFKPESKGTDIAGAIKYFSGVIKKRCTAFVISDFISPAFEDELKIANKKHDIIALKLFDKHEEEFPDLGLIPMKDEESGEVMWVNTGDKEVRKAFSAQAIKRNRMLQDTFKRTGVDYATIGTHESYVKPLMTLFKKRGSKR</sequence>
<dbReference type="InterPro" id="IPR036465">
    <property type="entry name" value="vWFA_dom_sf"/>
</dbReference>
<dbReference type="RefSeq" id="WP_107829637.1">
    <property type="nucleotide sequence ID" value="NZ_CP160205.1"/>
</dbReference>
<reference evidence="2 3" key="1">
    <citation type="submission" date="2018-04" db="EMBL/GenBank/DDBJ databases">
        <title>Genomic Encyclopedia of Archaeal and Bacterial Type Strains, Phase II (KMG-II): from individual species to whole genera.</title>
        <authorList>
            <person name="Goeker M."/>
        </authorList>
    </citation>
    <scope>NUCLEOTIDE SEQUENCE [LARGE SCALE GENOMIC DNA]</scope>
    <source>
        <strain evidence="2 3">DSM 26809</strain>
    </source>
</reference>